<organism evidence="3 4">
    <name type="scientific">Schizophyllum amplum</name>
    <dbReference type="NCBI Taxonomy" id="97359"/>
    <lineage>
        <taxon>Eukaryota</taxon>
        <taxon>Fungi</taxon>
        <taxon>Dikarya</taxon>
        <taxon>Basidiomycota</taxon>
        <taxon>Agaricomycotina</taxon>
        <taxon>Agaricomycetes</taxon>
        <taxon>Agaricomycetidae</taxon>
        <taxon>Agaricales</taxon>
        <taxon>Schizophyllaceae</taxon>
        <taxon>Schizophyllum</taxon>
    </lineage>
</organism>
<feature type="compositionally biased region" description="Low complexity" evidence="1">
    <location>
        <begin position="182"/>
        <end position="198"/>
    </location>
</feature>
<dbReference type="Pfam" id="PF22602">
    <property type="entry name" value="NXF_NTF2"/>
    <property type="match status" value="1"/>
</dbReference>
<sequence length="785" mass="86766">MLGANPAKWSNKAQGKRPEAVGHNEDAQPNEALRKDGNRLPPPVYQQGAVGRVLPPRPAPRTGPQRGEGGTQRGQGNVHSVLRQGQLGASSRYAPTYQGPTRTPTSDGSHADTSIASGRDRGAPMSRKRPLDQRNPERPSGNGALSSMNSSTSSSSSSSRNEYLAGSSNVRKPAPSATTVRTSNGSSTTSHPTGSSSSKQPRPTSPSDESDDEIQILEPPPKRKRTAERAAPSLAPHHSALKSKDPTSNSHAAHQRAPQFSVAPPLPPNVIMAIKEEERDPPLKRGSLPPTRNLSSSNERDSPPERGQQNVPLQQLGSSLKQEQRDPTLNQRGPPLKQEYRSPSPFTKPQPFPVNSGTKRFHPLPYNCTQAHPDYKRNRSYWAREQWMDVLARSPGLKNGNMVIRDDGLAIDWTSNVPVWSDTLVPVHLDPRDGIDEEEDTDGDEDEDDDEIQEIAPPPKKPDPPRKPPIEVIDVDALSSDEEQQEEAEDEDEEEEQELAHRQDDDEDGLYADDDYEDESEDEDDIDEDAETDLEEERDVEGLREPPPSPAHGGFGDDDALASPSMAVQDPPRSALDMCQTTDPLFKLRARRRQEMQQLMEEFLTRYIQTFERDRESLSDAYAPYAQFSIRTHIRNASSIPRVSRYCPSPATPAPDSSHILRAADIPRATGRANIMQAFARLGPHTFFPHGKTFDIDYDHVFLANVDGTGDVLLSFYGEVVLVSGGSEPDECLSVDQTMLLRNVDDAEEEEHDWPMVIVSHQMIVKDVPWRRVTNMSLVQAADAV</sequence>
<comment type="caution">
    <text evidence="3">The sequence shown here is derived from an EMBL/GenBank/DDBJ whole genome shotgun (WGS) entry which is preliminary data.</text>
</comment>
<feature type="compositionally biased region" description="Basic and acidic residues" evidence="1">
    <location>
        <begin position="274"/>
        <end position="283"/>
    </location>
</feature>
<dbReference type="SUPFAM" id="SSF54427">
    <property type="entry name" value="NTF2-like"/>
    <property type="match status" value="1"/>
</dbReference>
<feature type="compositionally biased region" description="Polar residues" evidence="1">
    <location>
        <begin position="98"/>
        <end position="116"/>
    </location>
</feature>
<dbReference type="Proteomes" id="UP000320762">
    <property type="component" value="Unassembled WGS sequence"/>
</dbReference>
<feature type="compositionally biased region" description="Acidic residues" evidence="1">
    <location>
        <begin position="479"/>
        <end position="497"/>
    </location>
</feature>
<dbReference type="AlphaFoldDB" id="A0A550BVA3"/>
<evidence type="ECO:0000313" key="4">
    <source>
        <dbReference type="Proteomes" id="UP000320762"/>
    </source>
</evidence>
<feature type="compositionally biased region" description="Polar residues" evidence="1">
    <location>
        <begin position="166"/>
        <end position="181"/>
    </location>
</feature>
<gene>
    <name evidence="3" type="ORF">BD626DRAFT_519620</name>
</gene>
<feature type="compositionally biased region" description="Basic and acidic residues" evidence="1">
    <location>
        <begin position="16"/>
        <end position="38"/>
    </location>
</feature>
<keyword evidence="4" id="KW-1185">Reference proteome</keyword>
<accession>A0A550BVA3</accession>
<proteinExistence type="predicted"/>
<feature type="compositionally biased region" description="Acidic residues" evidence="1">
    <location>
        <begin position="505"/>
        <end position="539"/>
    </location>
</feature>
<evidence type="ECO:0000259" key="2">
    <source>
        <dbReference type="Pfam" id="PF22602"/>
    </source>
</evidence>
<feature type="domain" description="Nuclear transport factor 2" evidence="2">
    <location>
        <begin position="600"/>
        <end position="765"/>
    </location>
</feature>
<name>A0A550BVA3_9AGAR</name>
<dbReference type="OrthoDB" id="3265156at2759"/>
<feature type="region of interest" description="Disordered" evidence="1">
    <location>
        <begin position="1"/>
        <end position="365"/>
    </location>
</feature>
<feature type="region of interest" description="Disordered" evidence="1">
    <location>
        <begin position="426"/>
        <end position="578"/>
    </location>
</feature>
<dbReference type="EMBL" id="VDMD01000069">
    <property type="protein sequence ID" value="TRM56461.1"/>
    <property type="molecule type" value="Genomic_DNA"/>
</dbReference>
<feature type="compositionally biased region" description="Polar residues" evidence="1">
    <location>
        <begin position="307"/>
        <end position="331"/>
    </location>
</feature>
<evidence type="ECO:0000256" key="1">
    <source>
        <dbReference type="SAM" id="MobiDB-lite"/>
    </source>
</evidence>
<feature type="compositionally biased region" description="Acidic residues" evidence="1">
    <location>
        <begin position="435"/>
        <end position="453"/>
    </location>
</feature>
<dbReference type="InterPro" id="IPR032710">
    <property type="entry name" value="NTF2-like_dom_sf"/>
</dbReference>
<feature type="compositionally biased region" description="Low complexity" evidence="1">
    <location>
        <begin position="146"/>
        <end position="159"/>
    </location>
</feature>
<dbReference type="InterPro" id="IPR002075">
    <property type="entry name" value="NTF2_dom"/>
</dbReference>
<reference evidence="3 4" key="1">
    <citation type="journal article" date="2019" name="New Phytol.">
        <title>Comparative genomics reveals unique wood-decay strategies and fruiting body development in the Schizophyllaceae.</title>
        <authorList>
            <person name="Almasi E."/>
            <person name="Sahu N."/>
            <person name="Krizsan K."/>
            <person name="Balint B."/>
            <person name="Kovacs G.M."/>
            <person name="Kiss B."/>
            <person name="Cseklye J."/>
            <person name="Drula E."/>
            <person name="Henrissat B."/>
            <person name="Nagy I."/>
            <person name="Chovatia M."/>
            <person name="Adam C."/>
            <person name="LaButti K."/>
            <person name="Lipzen A."/>
            <person name="Riley R."/>
            <person name="Grigoriev I.V."/>
            <person name="Nagy L.G."/>
        </authorList>
    </citation>
    <scope>NUCLEOTIDE SEQUENCE [LARGE SCALE GENOMIC DNA]</scope>
    <source>
        <strain evidence="3 4">NL-1724</strain>
    </source>
</reference>
<dbReference type="Gene3D" id="3.10.450.50">
    <property type="match status" value="1"/>
</dbReference>
<feature type="compositionally biased region" description="Basic and acidic residues" evidence="1">
    <location>
        <begin position="460"/>
        <end position="469"/>
    </location>
</feature>
<protein>
    <recommendedName>
        <fullName evidence="2">Nuclear transport factor 2 domain-containing protein</fullName>
    </recommendedName>
</protein>
<evidence type="ECO:0000313" key="3">
    <source>
        <dbReference type="EMBL" id="TRM56461.1"/>
    </source>
</evidence>